<dbReference type="PRINTS" id="PR02045">
    <property type="entry name" value="F138DOMAIN"/>
</dbReference>
<feature type="compositionally biased region" description="Gly residues" evidence="1">
    <location>
        <begin position="162"/>
        <end position="179"/>
    </location>
</feature>
<feature type="compositionally biased region" description="Low complexity" evidence="1">
    <location>
        <begin position="298"/>
        <end position="341"/>
    </location>
</feature>
<evidence type="ECO:0000313" key="3">
    <source>
        <dbReference type="Ensembl" id="ENSMMUP00000075940.1"/>
    </source>
</evidence>
<evidence type="ECO:0000256" key="1">
    <source>
        <dbReference type="SAM" id="MobiDB-lite"/>
    </source>
</evidence>
<name>A0A5F8AG76_MACMU</name>
<feature type="chain" id="PRO_5023906336" evidence="2">
    <location>
        <begin position="25"/>
        <end position="477"/>
    </location>
</feature>
<keyword evidence="4" id="KW-1185">Reference proteome</keyword>
<feature type="compositionally biased region" description="Low complexity" evidence="1">
    <location>
        <begin position="360"/>
        <end position="369"/>
    </location>
</feature>
<proteinExistence type="predicted"/>
<feature type="compositionally biased region" description="Low complexity" evidence="1">
    <location>
        <begin position="180"/>
        <end position="199"/>
    </location>
</feature>
<dbReference type="PANTHER" id="PTHR12138">
    <property type="entry name" value="PRIMATE-EXPANDED PROTEIN FAMILY"/>
    <property type="match status" value="1"/>
</dbReference>
<evidence type="ECO:0000313" key="4">
    <source>
        <dbReference type="Proteomes" id="UP000006718"/>
    </source>
</evidence>
<feature type="compositionally biased region" description="Pro residues" evidence="1">
    <location>
        <begin position="250"/>
        <end position="262"/>
    </location>
</feature>
<dbReference type="PANTHER" id="PTHR12138:SF75">
    <property type="entry name" value="SECRETED PROTEIN"/>
    <property type="match status" value="1"/>
</dbReference>
<reference evidence="4" key="1">
    <citation type="journal article" date="2007" name="Science">
        <title>Evolutionary and biomedical insights from the rhesus macaque genome.</title>
        <authorList>
            <person name="Gibbs R.A."/>
            <person name="Rogers J."/>
            <person name="Katze M.G."/>
            <person name="Bumgarner R."/>
            <person name="Weinstock G.M."/>
            <person name="Mardis E.R."/>
            <person name="Remington K.A."/>
            <person name="Strausberg R.L."/>
            <person name="Venter J.C."/>
            <person name="Wilson R.K."/>
            <person name="Batzer M.A."/>
            <person name="Bustamante C.D."/>
            <person name="Eichler E.E."/>
            <person name="Hahn M.W."/>
            <person name="Hardison R.C."/>
            <person name="Makova K.D."/>
            <person name="Miller W."/>
            <person name="Milosavljevic A."/>
            <person name="Palermo R.E."/>
            <person name="Siepel A."/>
            <person name="Sikela J.M."/>
            <person name="Attaway T."/>
            <person name="Bell S."/>
            <person name="Bernard K.E."/>
            <person name="Buhay C.J."/>
            <person name="Chandrabose M.N."/>
            <person name="Dao M."/>
            <person name="Davis C."/>
            <person name="Delehaunty K.D."/>
            <person name="Ding Y."/>
            <person name="Dinh H.H."/>
            <person name="Dugan-Rocha S."/>
            <person name="Fulton L.A."/>
            <person name="Gabisi R.A."/>
            <person name="Garner T.T."/>
            <person name="Godfrey J."/>
            <person name="Hawes A.C."/>
            <person name="Hernandez J."/>
            <person name="Hines S."/>
            <person name="Holder M."/>
            <person name="Hume J."/>
            <person name="Jhangiani S.N."/>
            <person name="Joshi V."/>
            <person name="Khan Z.M."/>
            <person name="Kirkness E.F."/>
            <person name="Cree A."/>
            <person name="Fowler R.G."/>
            <person name="Lee S."/>
            <person name="Lewis L.R."/>
            <person name="Li Z."/>
            <person name="Liu Y.-S."/>
            <person name="Moore S.M."/>
            <person name="Muzny D."/>
            <person name="Nazareth L.V."/>
            <person name="Ngo D.N."/>
            <person name="Okwuonu G.O."/>
            <person name="Pai G."/>
            <person name="Parker D."/>
            <person name="Paul H.A."/>
            <person name="Pfannkoch C."/>
            <person name="Pohl C.S."/>
            <person name="Rogers Y.-H.C."/>
            <person name="Ruiz S.J."/>
            <person name="Sabo A."/>
            <person name="Santibanez J."/>
            <person name="Schneider B.W."/>
            <person name="Smith S.M."/>
            <person name="Sodergren E."/>
            <person name="Svatek A.F."/>
            <person name="Utterback T.R."/>
            <person name="Vattathil S."/>
            <person name="Warren W."/>
            <person name="White C.S."/>
            <person name="Chinwalla A.T."/>
            <person name="Feng Y."/>
            <person name="Halpern A.L."/>
            <person name="Hillier L.W."/>
            <person name="Huang X."/>
            <person name="Minx P."/>
            <person name="Nelson J.O."/>
            <person name="Pepin K.H."/>
            <person name="Qin X."/>
            <person name="Sutton G.G."/>
            <person name="Venter E."/>
            <person name="Walenz B.P."/>
            <person name="Wallis J.W."/>
            <person name="Worley K.C."/>
            <person name="Yang S.-P."/>
            <person name="Jones S.M."/>
            <person name="Marra M.A."/>
            <person name="Rocchi M."/>
            <person name="Schein J.E."/>
            <person name="Baertsch R."/>
            <person name="Clarke L."/>
            <person name="Csuros M."/>
            <person name="Glasscock J."/>
            <person name="Harris R.A."/>
            <person name="Havlak P."/>
            <person name="Jackson A.R."/>
            <person name="Jiang H."/>
            <person name="Liu Y."/>
            <person name="Messina D.N."/>
            <person name="Shen Y."/>
            <person name="Song H.X.-Z."/>
            <person name="Wylie T."/>
            <person name="Zhang L."/>
            <person name="Birney E."/>
            <person name="Han K."/>
            <person name="Konkel M.K."/>
            <person name="Lee J."/>
            <person name="Smit A.F.A."/>
            <person name="Ullmer B."/>
            <person name="Wang H."/>
            <person name="Xing J."/>
            <person name="Burhans R."/>
            <person name="Cheng Z."/>
            <person name="Karro J.E."/>
            <person name="Ma J."/>
            <person name="Raney B."/>
            <person name="She X."/>
            <person name="Cox M.J."/>
            <person name="Demuth J.P."/>
            <person name="Dumas L.J."/>
            <person name="Han S.-G."/>
            <person name="Hopkins J."/>
            <person name="Karimpour-Fard A."/>
            <person name="Kim Y.H."/>
            <person name="Pollack J.R."/>
            <person name="Vinar T."/>
            <person name="Addo-Quaye C."/>
            <person name="Degenhardt J."/>
            <person name="Denby A."/>
            <person name="Hubisz M.J."/>
            <person name="Indap A."/>
            <person name="Kosiol C."/>
            <person name="Lahn B.T."/>
            <person name="Lawson H.A."/>
            <person name="Marklein A."/>
            <person name="Nielsen R."/>
            <person name="Vallender E.J."/>
            <person name="Clark A.G."/>
            <person name="Ferguson B."/>
            <person name="Hernandez R.D."/>
            <person name="Hirani K."/>
            <person name="Kehrer-Sawatzki H."/>
            <person name="Kolb J."/>
            <person name="Patil S."/>
            <person name="Pu L.-L."/>
            <person name="Ren Y."/>
            <person name="Smith D.G."/>
            <person name="Wheeler D.A."/>
            <person name="Schenck I."/>
            <person name="Ball E.V."/>
            <person name="Chen R."/>
            <person name="Cooper D.N."/>
            <person name="Giardine B."/>
            <person name="Hsu F."/>
            <person name="Kent W.J."/>
            <person name="Lesk A."/>
            <person name="Nelson D.L."/>
            <person name="O'brien W.E."/>
            <person name="Pruefer K."/>
            <person name="Stenson P.D."/>
            <person name="Wallace J.C."/>
            <person name="Ke H."/>
            <person name="Liu X.-M."/>
            <person name="Wang P."/>
            <person name="Xiang A.P."/>
            <person name="Yang F."/>
            <person name="Barber G.P."/>
            <person name="Haussler D."/>
            <person name="Karolchik D."/>
            <person name="Kern A.D."/>
            <person name="Kuhn R.M."/>
            <person name="Smith K.E."/>
            <person name="Zwieg A.S."/>
        </authorList>
    </citation>
    <scope>NUCLEOTIDE SEQUENCE [LARGE SCALE GENOMIC DNA]</scope>
    <source>
        <strain evidence="4">17573</strain>
    </source>
</reference>
<feature type="region of interest" description="Disordered" evidence="1">
    <location>
        <begin position="158"/>
        <end position="469"/>
    </location>
</feature>
<dbReference type="Proteomes" id="UP000006718">
    <property type="component" value="Chromosome 16"/>
</dbReference>
<accession>A0A5F8AG76</accession>
<feature type="signal peptide" evidence="2">
    <location>
        <begin position="1"/>
        <end position="24"/>
    </location>
</feature>
<keyword evidence="2" id="KW-0732">Signal</keyword>
<protein>
    <submittedName>
        <fullName evidence="3">Uncharacterized protein</fullName>
    </submittedName>
</protein>
<dbReference type="Bgee" id="ENSMMUG00000060777">
    <property type="expression patterns" value="Expressed in dorsolateral prefrontal cortex and 7 other cell types or tissues"/>
</dbReference>
<dbReference type="OMA" id="ERCAEWH"/>
<sequence length="477" mass="49713">MCRWGRGEEWGFLLVFCLLRRNLALSPRLECSGAISAHCNLRLQGSSKSPVSASRVAGTTGAHHHHARLIFVFLVQTGFHHVGQAGLELLTSSDPLTSNSQSAGIAEVSPCARPGGFVTRRAEPCRFCSKPGGERHLWPLLRSRGGVTGAGEQVPRARVAAGGAGRGQRGAAAGGGTARGSGVRAALQPAHRGAPLPGGAAPPQPPRHRAGHRAAEAHRGGRLPLLPAARGAPETAGPASGPRRRSRAPATPPRTAGPPPACCPRGRRQGPRPGLGRLGPRGRRPGRHRPDARPRALPPQRAEAAAAQRPQPAPAASAGAPGPGRPAARAQPALPAQRARGPGVGAGLAWVKRGGRGGPARDAAWAPQTGPGGGGQPPLLQEAGRSSSGFPQTPEPPAFCTSRRFQSFEPSPRARAPPRGRAGHLLYREDSQSRSWPGPTCQRDRRDGGHALPRESRQSLVGWGGLGWPTERCAEWH</sequence>
<evidence type="ECO:0000256" key="2">
    <source>
        <dbReference type="SAM" id="SignalP"/>
    </source>
</evidence>
<dbReference type="VEuPathDB" id="HostDB:ENSMMUG00000060777"/>
<dbReference type="Ensembl" id="ENSMMUT00000090163.1">
    <property type="protein sequence ID" value="ENSMMUP00000075940.1"/>
    <property type="gene ID" value="ENSMMUG00000060777.1"/>
</dbReference>
<dbReference type="InParanoid" id="A0A5F8AG76"/>
<reference evidence="3" key="3">
    <citation type="submission" date="2025-08" db="UniProtKB">
        <authorList>
            <consortium name="Ensembl"/>
        </authorList>
    </citation>
    <scope>IDENTIFICATION</scope>
    <source>
        <strain evidence="3">17573</strain>
    </source>
</reference>
<reference evidence="3" key="2">
    <citation type="submission" date="2019-01" db="EMBL/GenBank/DDBJ databases">
        <authorList>
            <person name="Graves T."/>
            <person name="Eichler E.E."/>
            <person name="Wilson R.K."/>
        </authorList>
    </citation>
    <scope>NUCLEOTIDE SEQUENCE [LARGE SCALE GENOMIC DNA]</scope>
    <source>
        <strain evidence="3">17573</strain>
    </source>
</reference>
<feature type="compositionally biased region" description="Basic and acidic residues" evidence="1">
    <location>
        <begin position="442"/>
        <end position="457"/>
    </location>
</feature>
<reference evidence="3" key="4">
    <citation type="submission" date="2025-09" db="UniProtKB">
        <authorList>
            <consortium name="Ensembl"/>
        </authorList>
    </citation>
    <scope>IDENTIFICATION</scope>
    <source>
        <strain evidence="3">17573</strain>
    </source>
</reference>
<dbReference type="GeneTree" id="ENSGT01150000286943"/>
<dbReference type="AlphaFoldDB" id="A0A5F8AG76"/>
<organism evidence="3 4">
    <name type="scientific">Macaca mulatta</name>
    <name type="common">Rhesus macaque</name>
    <dbReference type="NCBI Taxonomy" id="9544"/>
    <lineage>
        <taxon>Eukaryota</taxon>
        <taxon>Metazoa</taxon>
        <taxon>Chordata</taxon>
        <taxon>Craniata</taxon>
        <taxon>Vertebrata</taxon>
        <taxon>Euteleostomi</taxon>
        <taxon>Mammalia</taxon>
        <taxon>Eutheria</taxon>
        <taxon>Euarchontoglires</taxon>
        <taxon>Primates</taxon>
        <taxon>Haplorrhini</taxon>
        <taxon>Catarrhini</taxon>
        <taxon>Cercopithecidae</taxon>
        <taxon>Cercopithecinae</taxon>
        <taxon>Macaca</taxon>
    </lineage>
</organism>